<name>A0A6G9D2R5_RHOER</name>
<protein>
    <submittedName>
        <fullName evidence="1">Uncharacterized protein</fullName>
    </submittedName>
</protein>
<accession>A0A6G9D2R5</accession>
<dbReference type="EMBL" id="CP050124">
    <property type="protein sequence ID" value="QIP43350.1"/>
    <property type="molecule type" value="Genomic_DNA"/>
</dbReference>
<evidence type="ECO:0000313" key="2">
    <source>
        <dbReference type="Proteomes" id="UP000502345"/>
    </source>
</evidence>
<proteinExistence type="predicted"/>
<gene>
    <name evidence="1" type="ORF">G9444_6107</name>
</gene>
<sequence>MLANREATVTIGSEKISVNTTLLTGKEAESAFERFVEYNPT</sequence>
<organism evidence="1 2">
    <name type="scientific">Rhodococcus erythropolis</name>
    <name type="common">Arthrobacter picolinophilus</name>
    <dbReference type="NCBI Taxonomy" id="1833"/>
    <lineage>
        <taxon>Bacteria</taxon>
        <taxon>Bacillati</taxon>
        <taxon>Actinomycetota</taxon>
        <taxon>Actinomycetes</taxon>
        <taxon>Mycobacteriales</taxon>
        <taxon>Nocardiaceae</taxon>
        <taxon>Rhodococcus</taxon>
        <taxon>Rhodococcus erythropolis group</taxon>
    </lineage>
</organism>
<dbReference type="Proteomes" id="UP000502345">
    <property type="component" value="Chromosome"/>
</dbReference>
<evidence type="ECO:0000313" key="1">
    <source>
        <dbReference type="EMBL" id="QIP43350.1"/>
    </source>
</evidence>
<dbReference type="AlphaFoldDB" id="A0A6G9D2R5"/>
<reference evidence="1 2" key="1">
    <citation type="submission" date="2020-03" db="EMBL/GenBank/DDBJ databases">
        <title>Screen low temperature-resistant strains for efficient degradation of petroleum hydrocarbons under the low temperature.</title>
        <authorList>
            <person name="Wang Y."/>
            <person name="Chen J."/>
        </authorList>
    </citation>
    <scope>NUCLEOTIDE SEQUENCE [LARGE SCALE GENOMIC DNA]</scope>
    <source>
        <strain evidence="1 2">KB1</strain>
    </source>
</reference>